<feature type="domain" description="Amine oxidase" evidence="1">
    <location>
        <begin position="13"/>
        <end position="447"/>
    </location>
</feature>
<organism evidence="2 3">
    <name type="scientific">Rhodococcus cerastii</name>
    <dbReference type="NCBI Taxonomy" id="908616"/>
    <lineage>
        <taxon>Bacteria</taxon>
        <taxon>Bacillati</taxon>
        <taxon>Actinomycetota</taxon>
        <taxon>Actinomycetes</taxon>
        <taxon>Mycobacteriales</taxon>
        <taxon>Nocardiaceae</taxon>
        <taxon>Rhodococcus</taxon>
    </lineage>
</organism>
<dbReference type="PANTHER" id="PTHR42923">
    <property type="entry name" value="PROTOPORPHYRINOGEN OXIDASE"/>
    <property type="match status" value="1"/>
</dbReference>
<dbReference type="InterPro" id="IPR050464">
    <property type="entry name" value="Zeta_carotene_desat/Oxidored"/>
</dbReference>
<comment type="caution">
    <text evidence="2">The sequence shown here is derived from an EMBL/GenBank/DDBJ whole genome shotgun (WGS) entry which is preliminary data.</text>
</comment>
<keyword evidence="2" id="KW-0560">Oxidoreductase</keyword>
<protein>
    <submittedName>
        <fullName evidence="2">Protoporphyrinogen oxidase</fullName>
        <ecNumber evidence="2">1.3.3.4</ecNumber>
    </submittedName>
</protein>
<dbReference type="SUPFAM" id="SSF51905">
    <property type="entry name" value="FAD/NAD(P)-binding domain"/>
    <property type="match status" value="1"/>
</dbReference>
<proteinExistence type="predicted"/>
<dbReference type="Pfam" id="PF01593">
    <property type="entry name" value="Amino_oxidase"/>
    <property type="match status" value="1"/>
</dbReference>
<dbReference type="InterPro" id="IPR036188">
    <property type="entry name" value="FAD/NAD-bd_sf"/>
</dbReference>
<evidence type="ECO:0000313" key="3">
    <source>
        <dbReference type="Proteomes" id="UP001186104"/>
    </source>
</evidence>
<sequence length="451" mass="45917">MTVRRYAVVGGGISGLVAAYRLRQSCGSGAEITVVEASSRLGGTLRTTAVGADSLDVGAEAFIGRRPEVPALLAELGLSDQLVYPAPVRPLVYSGGRTHALPVGTLMGIPSSADSVRDLVDPEDLHLIETETSRPFAWTAGSDVSVADLVGTRFGSQVVSRSVDPLLGGVYSGSSSSIGIRAALPTLAAALDGGAANLTEAVLAALPTPSPGPVFGGLRDGYAVLLDALVAATDARTVVGAGVGEIRRESGGWFVEGVGRVDGVVLAVPAPILGRLIAEVAPAASQAARNIDLASSVVVALAFPKTTELPQNSGILVATDAGLDVKAFTLSSRKWPHLEERDAVLLRASLGRFGDTTASDRSDAESIQIALADLATVANIDAQPLAATVQRWPGGLPQYAPGHLDRVAAIDAGVADLPGLEVTGAWQRGVGVPACIASATTAAARLIEVAR</sequence>
<dbReference type="NCBIfam" id="NF008841">
    <property type="entry name" value="PRK11883.1-1"/>
    <property type="match status" value="1"/>
</dbReference>
<dbReference type="Gene3D" id="3.90.660.20">
    <property type="entry name" value="Protoporphyrinogen oxidase, mitochondrial, domain 2"/>
    <property type="match status" value="1"/>
</dbReference>
<dbReference type="SUPFAM" id="SSF54373">
    <property type="entry name" value="FAD-linked reductases, C-terminal domain"/>
    <property type="match status" value="1"/>
</dbReference>
<dbReference type="Gene3D" id="1.10.3110.10">
    <property type="entry name" value="protoporphyrinogen ix oxidase, domain 3"/>
    <property type="match status" value="1"/>
</dbReference>
<dbReference type="EC" id="1.3.3.4" evidence="2"/>
<name>A0ABU4CWA9_9NOCA</name>
<evidence type="ECO:0000259" key="1">
    <source>
        <dbReference type="Pfam" id="PF01593"/>
    </source>
</evidence>
<dbReference type="Proteomes" id="UP001186104">
    <property type="component" value="Unassembled WGS sequence"/>
</dbReference>
<dbReference type="GO" id="GO:0004729">
    <property type="term" value="F:oxygen-dependent protoporphyrinogen oxidase activity"/>
    <property type="evidence" value="ECO:0007669"/>
    <property type="project" value="UniProtKB-EC"/>
</dbReference>
<gene>
    <name evidence="2" type="ORF">R3P93_04210</name>
</gene>
<reference evidence="2 3" key="1">
    <citation type="submission" date="2023-10" db="EMBL/GenBank/DDBJ databases">
        <title>Development of a sustainable strategy for remediation of hydrocarbon-contaminated territories based on the waste exchange concept.</title>
        <authorList>
            <person name="Krivoruchko A."/>
        </authorList>
    </citation>
    <scope>NUCLEOTIDE SEQUENCE [LARGE SCALE GENOMIC DNA]</scope>
    <source>
        <strain evidence="2 3">IEGM 1327</strain>
    </source>
</reference>
<keyword evidence="3" id="KW-1185">Reference proteome</keyword>
<dbReference type="Gene3D" id="3.50.50.60">
    <property type="entry name" value="FAD/NAD(P)-binding domain"/>
    <property type="match status" value="1"/>
</dbReference>
<dbReference type="RefSeq" id="WP_317532458.1">
    <property type="nucleotide sequence ID" value="NZ_JAWLKF010000001.1"/>
</dbReference>
<dbReference type="EMBL" id="JAWLKF010000001">
    <property type="protein sequence ID" value="MDV6301764.1"/>
    <property type="molecule type" value="Genomic_DNA"/>
</dbReference>
<dbReference type="InterPro" id="IPR002937">
    <property type="entry name" value="Amino_oxidase"/>
</dbReference>
<evidence type="ECO:0000313" key="2">
    <source>
        <dbReference type="EMBL" id="MDV6301764.1"/>
    </source>
</evidence>
<dbReference type="PANTHER" id="PTHR42923:SF3">
    <property type="entry name" value="PROTOPORPHYRINOGEN OXIDASE"/>
    <property type="match status" value="1"/>
</dbReference>
<accession>A0ABU4CWA9</accession>